<dbReference type="InterPro" id="IPR005055">
    <property type="entry name" value="A10/PebIII"/>
</dbReference>
<protein>
    <submittedName>
        <fullName evidence="2">Uncharacterized protein</fullName>
    </submittedName>
</protein>
<proteinExistence type="predicted"/>
<dbReference type="EMBL" id="CAQQ02157300">
    <property type="status" value="NOT_ANNOTATED_CDS"/>
    <property type="molecule type" value="Genomic_DNA"/>
</dbReference>
<dbReference type="AlphaFoldDB" id="T1GAC0"/>
<feature type="chain" id="PRO_5004576757" evidence="1">
    <location>
        <begin position="20"/>
        <end position="104"/>
    </location>
</feature>
<accession>T1GAC0</accession>
<evidence type="ECO:0000313" key="3">
    <source>
        <dbReference type="Proteomes" id="UP000015102"/>
    </source>
</evidence>
<evidence type="ECO:0000256" key="1">
    <source>
        <dbReference type="SAM" id="SignalP"/>
    </source>
</evidence>
<feature type="signal peptide" evidence="1">
    <location>
        <begin position="1"/>
        <end position="19"/>
    </location>
</feature>
<keyword evidence="1" id="KW-0732">Signal</keyword>
<dbReference type="PANTHER" id="PTHR11257">
    <property type="entry name" value="CHEMOSENSORY PROTEIN-RELATED"/>
    <property type="match status" value="1"/>
</dbReference>
<dbReference type="Gene3D" id="1.10.2080.10">
    <property type="entry name" value="Insect odorant-binding protein A10/Ejaculatory bulb-specific protein 3"/>
    <property type="match status" value="1"/>
</dbReference>
<organism evidence="2 3">
    <name type="scientific">Megaselia scalaris</name>
    <name type="common">Humpbacked fly</name>
    <name type="synonym">Phora scalaris</name>
    <dbReference type="NCBI Taxonomy" id="36166"/>
    <lineage>
        <taxon>Eukaryota</taxon>
        <taxon>Metazoa</taxon>
        <taxon>Ecdysozoa</taxon>
        <taxon>Arthropoda</taxon>
        <taxon>Hexapoda</taxon>
        <taxon>Insecta</taxon>
        <taxon>Pterygota</taxon>
        <taxon>Neoptera</taxon>
        <taxon>Endopterygota</taxon>
        <taxon>Diptera</taxon>
        <taxon>Brachycera</taxon>
        <taxon>Muscomorpha</taxon>
        <taxon>Platypezoidea</taxon>
        <taxon>Phoridae</taxon>
        <taxon>Megaseliini</taxon>
        <taxon>Megaselia</taxon>
    </lineage>
</organism>
<keyword evidence="3" id="KW-1185">Reference proteome</keyword>
<dbReference type="EnsemblMetazoa" id="MESCA000174-RA">
    <property type="protein sequence ID" value="MESCA000174-PA"/>
    <property type="gene ID" value="MESCA000174"/>
</dbReference>
<name>T1GAC0_MEGSC</name>
<evidence type="ECO:0000313" key="2">
    <source>
        <dbReference type="EnsemblMetazoa" id="MESCA000174-PA"/>
    </source>
</evidence>
<dbReference type="Proteomes" id="UP000015102">
    <property type="component" value="Unassembled WGS sequence"/>
</dbReference>
<dbReference type="EMBL" id="CAQQ02157299">
    <property type="status" value="NOT_ANNOTATED_CDS"/>
    <property type="molecule type" value="Genomic_DNA"/>
</dbReference>
<dbReference type="SUPFAM" id="SSF100910">
    <property type="entry name" value="Chemosensory protein Csp2"/>
    <property type="match status" value="1"/>
</dbReference>
<dbReference type="Pfam" id="PF03392">
    <property type="entry name" value="OS-D"/>
    <property type="match status" value="1"/>
</dbReference>
<reference evidence="3" key="1">
    <citation type="submission" date="2013-02" db="EMBL/GenBank/DDBJ databases">
        <authorList>
            <person name="Hughes D."/>
        </authorList>
    </citation>
    <scope>NUCLEOTIDE SEQUENCE</scope>
    <source>
        <strain>Durham</strain>
        <strain evidence="3">NC isolate 2 -- Noor lab</strain>
    </source>
</reference>
<dbReference type="HOGENOM" id="CLU_2253106_0_0_1"/>
<dbReference type="InterPro" id="IPR036682">
    <property type="entry name" value="OS_D_A10/PebIII_sf"/>
</dbReference>
<reference evidence="2" key="2">
    <citation type="submission" date="2015-06" db="UniProtKB">
        <authorList>
            <consortium name="EnsemblMetazoa"/>
        </authorList>
    </citation>
    <scope>IDENTIFICATION</scope>
</reference>
<sequence length="104" mass="11538">MKFSLALLALACVFGIISAEKAAYTTKYDNVDVDSILSNKRVLDNYIKCLMDKGACTAEGRELKKEEKGPEIWPTTEGVVTFNCRAKRSLHRIVSLGKKCVLPL</sequence>
<dbReference type="PANTHER" id="PTHR11257:SF13">
    <property type="entry name" value="GEO07322P1"/>
    <property type="match status" value="1"/>
</dbReference>